<organism evidence="6 7">
    <name type="scientific">Chromobacterium paludis</name>
    <dbReference type="NCBI Taxonomy" id="2605945"/>
    <lineage>
        <taxon>Bacteria</taxon>
        <taxon>Pseudomonadati</taxon>
        <taxon>Pseudomonadota</taxon>
        <taxon>Betaproteobacteria</taxon>
        <taxon>Neisseriales</taxon>
        <taxon>Chromobacteriaceae</taxon>
        <taxon>Chromobacterium</taxon>
    </lineage>
</organism>
<protein>
    <submittedName>
        <fullName evidence="6">Tyrosine-type recombinase/integrase</fullName>
    </submittedName>
</protein>
<evidence type="ECO:0000313" key="6">
    <source>
        <dbReference type="EMBL" id="QEL57839.1"/>
    </source>
</evidence>
<dbReference type="Pfam" id="PF13356">
    <property type="entry name" value="Arm-DNA-bind_3"/>
    <property type="match status" value="1"/>
</dbReference>
<keyword evidence="3" id="KW-0238">DNA-binding</keyword>
<evidence type="ECO:0000256" key="3">
    <source>
        <dbReference type="ARBA" id="ARBA00023125"/>
    </source>
</evidence>
<evidence type="ECO:0000256" key="2">
    <source>
        <dbReference type="ARBA" id="ARBA00022908"/>
    </source>
</evidence>
<dbReference type="InterPro" id="IPR025166">
    <property type="entry name" value="Integrase_DNA_bind_dom"/>
</dbReference>
<dbReference type="CDD" id="cd00801">
    <property type="entry name" value="INT_P4_C"/>
    <property type="match status" value="1"/>
</dbReference>
<dbReference type="InterPro" id="IPR011010">
    <property type="entry name" value="DNA_brk_join_enz"/>
</dbReference>
<dbReference type="GO" id="GO:0006310">
    <property type="term" value="P:DNA recombination"/>
    <property type="evidence" value="ECO:0007669"/>
    <property type="project" value="UniProtKB-KW"/>
</dbReference>
<dbReference type="PROSITE" id="PS51898">
    <property type="entry name" value="TYR_RECOMBINASE"/>
    <property type="match status" value="1"/>
</dbReference>
<evidence type="ECO:0000256" key="4">
    <source>
        <dbReference type="ARBA" id="ARBA00023172"/>
    </source>
</evidence>
<dbReference type="InterPro" id="IPR050808">
    <property type="entry name" value="Phage_Integrase"/>
</dbReference>
<name>A0A5C1DP88_9NEIS</name>
<sequence>MPLTDVKVRQTKPTDKPVKISDSNGLYLLVKPNGSKLWRYKYRMADAAGTIRENVYAIGDYPTFSLSEARAERDRARELVKAGRHPSQVRRSEKSDKIAENANTFQSVALEWLEKKRASWKPYTFSQASNALHKNAFPSFGSSPLREVTSAMLLEMLQKMEKRGAETLALQVRQWCSAIFCYGVATLRADFDPAYAIKGALHRPPVNHSRSLTTADLADLKAKLDAYGGNRQTIIAMRLLIYCFTRTGELRLASWAEFDLDRAEWRIPAGRMKMARLHIVPLSRQAVELLRELRTITGGGDLLFPNQRKPRESMSATTINRALEHMGYSSGMVTGHDFRATASTLLHENGFTALAIERQLAHAERNKVKAAYNHAEYMEERRQMMQWWADYIDSIPPKEIPKVDQATLT</sequence>
<evidence type="ECO:0000313" key="7">
    <source>
        <dbReference type="Proteomes" id="UP000322079"/>
    </source>
</evidence>
<dbReference type="Pfam" id="PF00589">
    <property type="entry name" value="Phage_integrase"/>
    <property type="match status" value="1"/>
</dbReference>
<dbReference type="InterPro" id="IPR010998">
    <property type="entry name" value="Integrase_recombinase_N"/>
</dbReference>
<dbReference type="GO" id="GO:0003677">
    <property type="term" value="F:DNA binding"/>
    <property type="evidence" value="ECO:0007669"/>
    <property type="project" value="UniProtKB-KW"/>
</dbReference>
<feature type="domain" description="Tyr recombinase" evidence="5">
    <location>
        <begin position="207"/>
        <end position="386"/>
    </location>
</feature>
<dbReference type="Gene3D" id="1.10.150.130">
    <property type="match status" value="1"/>
</dbReference>
<keyword evidence="7" id="KW-1185">Reference proteome</keyword>
<reference evidence="6 7" key="1">
    <citation type="submission" date="2019-08" db="EMBL/GenBank/DDBJ databases">
        <title>Chromobacterium paludis, a novel bacterium isolated from a Maryland marsh pond.</title>
        <authorList>
            <person name="Blackburn M.B."/>
            <person name="Gundersen-Rindal D.E."/>
        </authorList>
    </citation>
    <scope>NUCLEOTIDE SEQUENCE [LARGE SCALE GENOMIC DNA]</scope>
    <source>
        <strain evidence="7">IIBBL 257-1</strain>
    </source>
</reference>
<dbReference type="Proteomes" id="UP000322079">
    <property type="component" value="Chromosome"/>
</dbReference>
<dbReference type="SUPFAM" id="SSF56349">
    <property type="entry name" value="DNA breaking-rejoining enzymes"/>
    <property type="match status" value="1"/>
</dbReference>
<gene>
    <name evidence="6" type="ORF">FYK34_07710</name>
</gene>
<dbReference type="GO" id="GO:0015074">
    <property type="term" value="P:DNA integration"/>
    <property type="evidence" value="ECO:0007669"/>
    <property type="project" value="UniProtKB-KW"/>
</dbReference>
<dbReference type="InterPro" id="IPR038488">
    <property type="entry name" value="Integrase_DNA-bd_sf"/>
</dbReference>
<dbReference type="KEGG" id="chrm:FYK34_07710"/>
<dbReference type="PANTHER" id="PTHR30629">
    <property type="entry name" value="PROPHAGE INTEGRASE"/>
    <property type="match status" value="1"/>
</dbReference>
<dbReference type="InterPro" id="IPR002104">
    <property type="entry name" value="Integrase_catalytic"/>
</dbReference>
<dbReference type="PANTHER" id="PTHR30629:SF2">
    <property type="entry name" value="PROPHAGE INTEGRASE INTS-RELATED"/>
    <property type="match status" value="1"/>
</dbReference>
<dbReference type="InterPro" id="IPR053876">
    <property type="entry name" value="Phage_int_M"/>
</dbReference>
<proteinExistence type="inferred from homology"/>
<evidence type="ECO:0000256" key="1">
    <source>
        <dbReference type="ARBA" id="ARBA00008857"/>
    </source>
</evidence>
<dbReference type="EMBL" id="CP043473">
    <property type="protein sequence ID" value="QEL57839.1"/>
    <property type="molecule type" value="Genomic_DNA"/>
</dbReference>
<dbReference type="Gene3D" id="3.30.160.390">
    <property type="entry name" value="Integrase, DNA-binding domain"/>
    <property type="match status" value="1"/>
</dbReference>
<dbReference type="InterPro" id="IPR013762">
    <property type="entry name" value="Integrase-like_cat_sf"/>
</dbReference>
<keyword evidence="4" id="KW-0233">DNA recombination</keyword>
<dbReference type="Gene3D" id="1.10.443.10">
    <property type="entry name" value="Intergrase catalytic core"/>
    <property type="match status" value="1"/>
</dbReference>
<comment type="similarity">
    <text evidence="1">Belongs to the 'phage' integrase family.</text>
</comment>
<evidence type="ECO:0000259" key="5">
    <source>
        <dbReference type="PROSITE" id="PS51898"/>
    </source>
</evidence>
<accession>A0A5C1DP88</accession>
<keyword evidence="2" id="KW-0229">DNA integration</keyword>
<dbReference type="Pfam" id="PF22022">
    <property type="entry name" value="Phage_int_M"/>
    <property type="match status" value="1"/>
</dbReference>
<dbReference type="AlphaFoldDB" id="A0A5C1DP88"/>